<sequence length="72" mass="8083">MDSKIIRFLYFSLLAFASSLPLLHVASPTSASSSLTAASLTEYHDILSLRTIDRDYLCSEIFEGFSIFKFIN</sequence>
<evidence type="ECO:0000313" key="3">
    <source>
        <dbReference type="Proteomes" id="UP000237105"/>
    </source>
</evidence>
<dbReference type="EMBL" id="JXTB01000292">
    <property type="protein sequence ID" value="PON47598.1"/>
    <property type="molecule type" value="Genomic_DNA"/>
</dbReference>
<name>A0A2P5BFP2_PARAD</name>
<keyword evidence="1" id="KW-0732">Signal</keyword>
<dbReference type="Proteomes" id="UP000237105">
    <property type="component" value="Unassembled WGS sequence"/>
</dbReference>
<feature type="chain" id="PRO_5015162121" description="Transmembrane protein" evidence="1">
    <location>
        <begin position="20"/>
        <end position="72"/>
    </location>
</feature>
<comment type="caution">
    <text evidence="2">The sequence shown here is derived from an EMBL/GenBank/DDBJ whole genome shotgun (WGS) entry which is preliminary data.</text>
</comment>
<organism evidence="2 3">
    <name type="scientific">Parasponia andersonii</name>
    <name type="common">Sponia andersonii</name>
    <dbReference type="NCBI Taxonomy" id="3476"/>
    <lineage>
        <taxon>Eukaryota</taxon>
        <taxon>Viridiplantae</taxon>
        <taxon>Streptophyta</taxon>
        <taxon>Embryophyta</taxon>
        <taxon>Tracheophyta</taxon>
        <taxon>Spermatophyta</taxon>
        <taxon>Magnoliopsida</taxon>
        <taxon>eudicotyledons</taxon>
        <taxon>Gunneridae</taxon>
        <taxon>Pentapetalae</taxon>
        <taxon>rosids</taxon>
        <taxon>fabids</taxon>
        <taxon>Rosales</taxon>
        <taxon>Cannabaceae</taxon>
        <taxon>Parasponia</taxon>
    </lineage>
</organism>
<evidence type="ECO:0000256" key="1">
    <source>
        <dbReference type="SAM" id="SignalP"/>
    </source>
</evidence>
<evidence type="ECO:0000313" key="2">
    <source>
        <dbReference type="EMBL" id="PON47598.1"/>
    </source>
</evidence>
<accession>A0A2P5BFP2</accession>
<dbReference type="AlphaFoldDB" id="A0A2P5BFP2"/>
<keyword evidence="3" id="KW-1185">Reference proteome</keyword>
<evidence type="ECO:0008006" key="4">
    <source>
        <dbReference type="Google" id="ProtNLM"/>
    </source>
</evidence>
<feature type="signal peptide" evidence="1">
    <location>
        <begin position="1"/>
        <end position="19"/>
    </location>
</feature>
<reference evidence="3" key="1">
    <citation type="submission" date="2016-06" db="EMBL/GenBank/DDBJ databases">
        <title>Parallel loss of symbiosis genes in relatives of nitrogen-fixing non-legume Parasponia.</title>
        <authorList>
            <person name="Van Velzen R."/>
            <person name="Holmer R."/>
            <person name="Bu F."/>
            <person name="Rutten L."/>
            <person name="Van Zeijl A."/>
            <person name="Liu W."/>
            <person name="Santuari L."/>
            <person name="Cao Q."/>
            <person name="Sharma T."/>
            <person name="Shen D."/>
            <person name="Roswanjaya Y."/>
            <person name="Wardhani T."/>
            <person name="Kalhor M.S."/>
            <person name="Jansen J."/>
            <person name="Van den Hoogen J."/>
            <person name="Gungor B."/>
            <person name="Hartog M."/>
            <person name="Hontelez J."/>
            <person name="Verver J."/>
            <person name="Yang W.-C."/>
            <person name="Schijlen E."/>
            <person name="Repin R."/>
            <person name="Schilthuizen M."/>
            <person name="Schranz E."/>
            <person name="Heidstra R."/>
            <person name="Miyata K."/>
            <person name="Fedorova E."/>
            <person name="Kohlen W."/>
            <person name="Bisseling T."/>
            <person name="Smit S."/>
            <person name="Geurts R."/>
        </authorList>
    </citation>
    <scope>NUCLEOTIDE SEQUENCE [LARGE SCALE GENOMIC DNA]</scope>
    <source>
        <strain evidence="3">cv. WU1-14</strain>
    </source>
</reference>
<gene>
    <name evidence="2" type="ORF">PanWU01x14_243570</name>
</gene>
<proteinExistence type="predicted"/>
<protein>
    <recommendedName>
        <fullName evidence="4">Transmembrane protein</fullName>
    </recommendedName>
</protein>